<dbReference type="InterPro" id="IPR012902">
    <property type="entry name" value="N_methyl_site"/>
</dbReference>
<evidence type="ECO:0000256" key="2">
    <source>
        <dbReference type="SAM" id="Phobius"/>
    </source>
</evidence>
<accession>A0A518CRD5</accession>
<dbReference type="PROSITE" id="PS00409">
    <property type="entry name" value="PROKAR_NTER_METHYL"/>
    <property type="match status" value="1"/>
</dbReference>
<dbReference type="NCBIfam" id="TIGR02532">
    <property type="entry name" value="IV_pilin_GFxxxE"/>
    <property type="match status" value="1"/>
</dbReference>
<dbReference type="SUPFAM" id="SSF54523">
    <property type="entry name" value="Pili subunits"/>
    <property type="match status" value="1"/>
</dbReference>
<evidence type="ECO:0000256" key="1">
    <source>
        <dbReference type="SAM" id="MobiDB-lite"/>
    </source>
</evidence>
<evidence type="ECO:0000313" key="3">
    <source>
        <dbReference type="EMBL" id="QDU81791.1"/>
    </source>
</evidence>
<feature type="compositionally biased region" description="Acidic residues" evidence="1">
    <location>
        <begin position="373"/>
        <end position="384"/>
    </location>
</feature>
<reference evidence="3 4" key="1">
    <citation type="submission" date="2019-02" db="EMBL/GenBank/DDBJ databases">
        <title>Deep-cultivation of Planctomycetes and their phenomic and genomic characterization uncovers novel biology.</title>
        <authorList>
            <person name="Wiegand S."/>
            <person name="Jogler M."/>
            <person name="Boedeker C."/>
            <person name="Pinto D."/>
            <person name="Vollmers J."/>
            <person name="Rivas-Marin E."/>
            <person name="Kohn T."/>
            <person name="Peeters S.H."/>
            <person name="Heuer A."/>
            <person name="Rast P."/>
            <person name="Oberbeckmann S."/>
            <person name="Bunk B."/>
            <person name="Jeske O."/>
            <person name="Meyerdierks A."/>
            <person name="Storesund J.E."/>
            <person name="Kallscheuer N."/>
            <person name="Luecker S."/>
            <person name="Lage O.M."/>
            <person name="Pohl T."/>
            <person name="Merkel B.J."/>
            <person name="Hornburger P."/>
            <person name="Mueller R.-W."/>
            <person name="Bruemmer F."/>
            <person name="Labrenz M."/>
            <person name="Spormann A.M."/>
            <person name="Op den Camp H."/>
            <person name="Overmann J."/>
            <person name="Amann R."/>
            <person name="Jetten M.S.M."/>
            <person name="Mascher T."/>
            <person name="Medema M.H."/>
            <person name="Devos D.P."/>
            <person name="Kaster A.-K."/>
            <person name="Ovreas L."/>
            <person name="Rohde M."/>
            <person name="Galperin M.Y."/>
            <person name="Jogler C."/>
        </authorList>
    </citation>
    <scope>NUCLEOTIDE SEQUENCE [LARGE SCALE GENOMIC DNA]</scope>
    <source>
        <strain evidence="3 4">Pla110</strain>
    </source>
</reference>
<feature type="region of interest" description="Disordered" evidence="1">
    <location>
        <begin position="349"/>
        <end position="384"/>
    </location>
</feature>
<name>A0A518CRD5_9PLAN</name>
<protein>
    <recommendedName>
        <fullName evidence="5">Pseudopilin GspJ</fullName>
    </recommendedName>
</protein>
<keyword evidence="2" id="KW-1133">Transmembrane helix</keyword>
<dbReference type="OrthoDB" id="9812770at2"/>
<feature type="compositionally biased region" description="Polar residues" evidence="1">
    <location>
        <begin position="107"/>
        <end position="125"/>
    </location>
</feature>
<feature type="region of interest" description="Disordered" evidence="1">
    <location>
        <begin position="93"/>
        <end position="152"/>
    </location>
</feature>
<keyword evidence="4" id="KW-1185">Reference proteome</keyword>
<organism evidence="3 4">
    <name type="scientific">Polystyrenella longa</name>
    <dbReference type="NCBI Taxonomy" id="2528007"/>
    <lineage>
        <taxon>Bacteria</taxon>
        <taxon>Pseudomonadati</taxon>
        <taxon>Planctomycetota</taxon>
        <taxon>Planctomycetia</taxon>
        <taxon>Planctomycetales</taxon>
        <taxon>Planctomycetaceae</taxon>
        <taxon>Polystyrenella</taxon>
    </lineage>
</organism>
<dbReference type="InterPro" id="IPR045584">
    <property type="entry name" value="Pilin-like"/>
</dbReference>
<proteinExistence type="predicted"/>
<keyword evidence="2" id="KW-0812">Transmembrane</keyword>
<feature type="compositionally biased region" description="Acidic residues" evidence="1">
    <location>
        <begin position="138"/>
        <end position="152"/>
    </location>
</feature>
<feature type="transmembrane region" description="Helical" evidence="2">
    <location>
        <begin position="20"/>
        <end position="41"/>
    </location>
</feature>
<dbReference type="Proteomes" id="UP000317178">
    <property type="component" value="Chromosome"/>
</dbReference>
<feature type="compositionally biased region" description="Low complexity" evidence="1">
    <location>
        <begin position="351"/>
        <end position="367"/>
    </location>
</feature>
<dbReference type="RefSeq" id="WP_144997426.1">
    <property type="nucleotide sequence ID" value="NZ_CP036281.1"/>
</dbReference>
<gene>
    <name evidence="3" type="ORF">Pla110_35410</name>
</gene>
<dbReference type="EMBL" id="CP036281">
    <property type="protein sequence ID" value="QDU81791.1"/>
    <property type="molecule type" value="Genomic_DNA"/>
</dbReference>
<keyword evidence="2" id="KW-0472">Membrane</keyword>
<dbReference type="AlphaFoldDB" id="A0A518CRD5"/>
<sequence length="384" mass="42786">MLTRANKISEAAHRRGGFTLIEMLMTLLLSAVLMAGLWNLFTSYTRLFDTGQRIAAESRLARAVLDQISTDLSGLVDVTQLETSQKAALAGAITESTQSSSSSSSSGISTLPQYRLTGTSNSLRINTFKPGPPRPPREEDEEESGSLSSELEEAEFFAPDLRVVLYDFTEPEEEYSSDDSLPTGLIRRELDWQSALMLNSDEEDEEVALDEDELTSDDQKFLSDSLLNDMEPYEIFAADLNNDQFLWIPEIIEVEFRYSDGKTWSESWDSQFRNALPVLIEISLEFDYEKGLDARYASEVEESAIPTEDEIAADEEALDPEENLETLLNDGEEELPQYRRVIALKTAFQNSSASSSSGESEPGSALSRLQSSDSDDDFDEEASE</sequence>
<evidence type="ECO:0000313" key="4">
    <source>
        <dbReference type="Proteomes" id="UP000317178"/>
    </source>
</evidence>
<evidence type="ECO:0008006" key="5">
    <source>
        <dbReference type="Google" id="ProtNLM"/>
    </source>
</evidence>
<dbReference type="KEGG" id="plon:Pla110_35410"/>
<dbReference type="Pfam" id="PF07963">
    <property type="entry name" value="N_methyl"/>
    <property type="match status" value="1"/>
</dbReference>